<sequence length="79" mass="8947">MNQVATNAFVAGKLSFDGTDKIHYLDITGVIKKHPSENYIFILVRETHHAGDEEDKDITINMLSKEGNNGAQLIYWIKK</sequence>
<evidence type="ECO:0000313" key="1">
    <source>
        <dbReference type="EMBL" id="MBK0382904.1"/>
    </source>
</evidence>
<gene>
    <name evidence="1" type="ORF">I5M32_08020</name>
</gene>
<accession>A0ABS1BJ57</accession>
<dbReference type="RefSeq" id="WP_200585704.1">
    <property type="nucleotide sequence ID" value="NZ_JAEHFY010000009.1"/>
</dbReference>
<comment type="caution">
    <text evidence="1">The sequence shown here is derived from an EMBL/GenBank/DDBJ whole genome shotgun (WGS) entry which is preliminary data.</text>
</comment>
<protein>
    <submittedName>
        <fullName evidence="1">Uncharacterized protein</fullName>
    </submittedName>
</protein>
<dbReference type="Proteomes" id="UP000660024">
    <property type="component" value="Unassembled WGS sequence"/>
</dbReference>
<proteinExistence type="predicted"/>
<evidence type="ECO:0000313" key="2">
    <source>
        <dbReference type="Proteomes" id="UP000660024"/>
    </source>
</evidence>
<keyword evidence="2" id="KW-1185">Reference proteome</keyword>
<reference evidence="1 2" key="1">
    <citation type="submission" date="2020-12" db="EMBL/GenBank/DDBJ databases">
        <title>Bacterial novel species Pedobacter sp. SD-b isolated from soil.</title>
        <authorList>
            <person name="Jung H.-Y."/>
        </authorList>
    </citation>
    <scope>NUCLEOTIDE SEQUENCE [LARGE SCALE GENOMIC DNA]</scope>
    <source>
        <strain evidence="1 2">SD-b</strain>
    </source>
</reference>
<organism evidence="1 2">
    <name type="scientific">Pedobacter segetis</name>
    <dbReference type="NCBI Taxonomy" id="2793069"/>
    <lineage>
        <taxon>Bacteria</taxon>
        <taxon>Pseudomonadati</taxon>
        <taxon>Bacteroidota</taxon>
        <taxon>Sphingobacteriia</taxon>
        <taxon>Sphingobacteriales</taxon>
        <taxon>Sphingobacteriaceae</taxon>
        <taxon>Pedobacter</taxon>
    </lineage>
</organism>
<name>A0ABS1BJ57_9SPHI</name>
<dbReference type="EMBL" id="JAEHFY010000009">
    <property type="protein sequence ID" value="MBK0382904.1"/>
    <property type="molecule type" value="Genomic_DNA"/>
</dbReference>